<dbReference type="Proteomes" id="UP001362999">
    <property type="component" value="Unassembled WGS sequence"/>
</dbReference>
<evidence type="ECO:0000313" key="2">
    <source>
        <dbReference type="Proteomes" id="UP001362999"/>
    </source>
</evidence>
<dbReference type="EMBL" id="JAWWNJ010000085">
    <property type="protein sequence ID" value="KAK7001006.1"/>
    <property type="molecule type" value="Genomic_DNA"/>
</dbReference>
<dbReference type="AlphaFoldDB" id="A0AAW0A582"/>
<comment type="caution">
    <text evidence="1">The sequence shown here is derived from an EMBL/GenBank/DDBJ whole genome shotgun (WGS) entry which is preliminary data.</text>
</comment>
<proteinExistence type="predicted"/>
<evidence type="ECO:0000313" key="1">
    <source>
        <dbReference type="EMBL" id="KAK7001006.1"/>
    </source>
</evidence>
<sequence>MVPVSERELGKEEYVEVVGCKLVPTPIMKFAMREVIEEYEDQRSVSDYVSLSEVEEY</sequence>
<keyword evidence="2" id="KW-1185">Reference proteome</keyword>
<name>A0AAW0A582_9AGAR</name>
<protein>
    <submittedName>
        <fullName evidence="1">Uncharacterized protein</fullName>
    </submittedName>
</protein>
<accession>A0AAW0A582</accession>
<gene>
    <name evidence="1" type="ORF">R3P38DRAFT_3051744</name>
</gene>
<reference evidence="1 2" key="1">
    <citation type="journal article" date="2024" name="J Genomics">
        <title>Draft genome sequencing and assembly of Favolaschia claudopus CIRM-BRFM 2984 isolated from oak limbs.</title>
        <authorList>
            <person name="Navarro D."/>
            <person name="Drula E."/>
            <person name="Chaduli D."/>
            <person name="Cazenave R."/>
            <person name="Ahrendt S."/>
            <person name="Wang J."/>
            <person name="Lipzen A."/>
            <person name="Daum C."/>
            <person name="Barry K."/>
            <person name="Grigoriev I.V."/>
            <person name="Favel A."/>
            <person name="Rosso M.N."/>
            <person name="Martin F."/>
        </authorList>
    </citation>
    <scope>NUCLEOTIDE SEQUENCE [LARGE SCALE GENOMIC DNA]</scope>
    <source>
        <strain evidence="1 2">CIRM-BRFM 2984</strain>
    </source>
</reference>
<organism evidence="1 2">
    <name type="scientific">Favolaschia claudopus</name>
    <dbReference type="NCBI Taxonomy" id="2862362"/>
    <lineage>
        <taxon>Eukaryota</taxon>
        <taxon>Fungi</taxon>
        <taxon>Dikarya</taxon>
        <taxon>Basidiomycota</taxon>
        <taxon>Agaricomycotina</taxon>
        <taxon>Agaricomycetes</taxon>
        <taxon>Agaricomycetidae</taxon>
        <taxon>Agaricales</taxon>
        <taxon>Marasmiineae</taxon>
        <taxon>Mycenaceae</taxon>
        <taxon>Favolaschia</taxon>
    </lineage>
</organism>